<dbReference type="AlphaFoldDB" id="A0AAU8MVS7"/>
<gene>
    <name evidence="2" type="ORF">ABU614_00645</name>
</gene>
<proteinExistence type="predicted"/>
<reference evidence="2" key="1">
    <citation type="submission" date="2024-06" db="EMBL/GenBank/DDBJ databases">
        <authorList>
            <person name="Li S."/>
        </authorList>
    </citation>
    <scope>NUCLEOTIDE SEQUENCE</scope>
    <source>
        <strain evidence="2">SR10</strain>
    </source>
</reference>
<evidence type="ECO:0000259" key="1">
    <source>
        <dbReference type="Pfam" id="PF21812"/>
    </source>
</evidence>
<feature type="domain" description="DUF6881" evidence="1">
    <location>
        <begin position="2"/>
        <end position="89"/>
    </location>
</feature>
<dbReference type="Pfam" id="PF21812">
    <property type="entry name" value="DUF6881"/>
    <property type="match status" value="1"/>
</dbReference>
<dbReference type="InterPro" id="IPR049248">
    <property type="entry name" value="DUF6881"/>
</dbReference>
<protein>
    <recommendedName>
        <fullName evidence="1">DUF6881 domain-containing protein</fullName>
    </recommendedName>
</protein>
<evidence type="ECO:0000313" key="2">
    <source>
        <dbReference type="EMBL" id="XCO75340.1"/>
    </source>
</evidence>
<dbReference type="RefSeq" id="WP_363798252.1">
    <property type="nucleotide sequence ID" value="NZ_CP159925.1"/>
</dbReference>
<organism evidence="2">
    <name type="scientific">Lysobacter firmicutimachus</name>
    <dbReference type="NCBI Taxonomy" id="1792846"/>
    <lineage>
        <taxon>Bacteria</taxon>
        <taxon>Pseudomonadati</taxon>
        <taxon>Pseudomonadota</taxon>
        <taxon>Gammaproteobacteria</taxon>
        <taxon>Lysobacterales</taxon>
        <taxon>Lysobacteraceae</taxon>
        <taxon>Lysobacter</taxon>
    </lineage>
</organism>
<dbReference type="EMBL" id="CP159925">
    <property type="protein sequence ID" value="XCO75340.1"/>
    <property type="molecule type" value="Genomic_DNA"/>
</dbReference>
<sequence>MQYLKALWHRAGKHDPIVLISELDDERYEVRKVEVFADGLLGFAGKQASAGGTRLGAEPVPGNSEILAEAEFSLEPIGREEFEKIWSAALSGARWPIES</sequence>
<name>A0AAU8MVS7_9GAMM</name>
<accession>A0AAU8MVS7</accession>